<feature type="domain" description="DUF4371" evidence="2">
    <location>
        <begin position="3"/>
        <end position="101"/>
    </location>
</feature>
<dbReference type="AlphaFoldDB" id="A0AAV0WEY1"/>
<accession>A0AAV0WEY1</accession>
<evidence type="ECO:0008006" key="5">
    <source>
        <dbReference type="Google" id="ProtNLM"/>
    </source>
</evidence>
<dbReference type="GO" id="GO:0046983">
    <property type="term" value="F:protein dimerization activity"/>
    <property type="evidence" value="ECO:0007669"/>
    <property type="project" value="InterPro"/>
</dbReference>
<dbReference type="Pfam" id="PF14291">
    <property type="entry name" value="DUF4371"/>
    <property type="match status" value="1"/>
</dbReference>
<dbReference type="PANTHER" id="PTHR46289">
    <property type="entry name" value="52 KDA REPRESSOR OF THE INHIBITOR OF THE PROTEIN KINASE-LIKE PROTEIN-RELATED"/>
    <property type="match status" value="1"/>
</dbReference>
<keyword evidence="4" id="KW-1185">Reference proteome</keyword>
<evidence type="ECO:0000313" key="4">
    <source>
        <dbReference type="Proteomes" id="UP001160148"/>
    </source>
</evidence>
<proteinExistence type="predicted"/>
<gene>
    <name evidence="3" type="ORF">MEUPH1_LOCUS10267</name>
</gene>
<dbReference type="SUPFAM" id="SSF53098">
    <property type="entry name" value="Ribonuclease H-like"/>
    <property type="match status" value="1"/>
</dbReference>
<dbReference type="PANTHER" id="PTHR46289:SF14">
    <property type="entry name" value="DUF4371 DOMAIN-CONTAINING PROTEIN"/>
    <property type="match status" value="1"/>
</dbReference>
<protein>
    <recommendedName>
        <fullName evidence="5">Zinc finger MYM-type protein 1-like</fullName>
    </recommendedName>
</protein>
<dbReference type="Proteomes" id="UP001160148">
    <property type="component" value="Unassembled WGS sequence"/>
</dbReference>
<dbReference type="EMBL" id="CARXXK010000002">
    <property type="protein sequence ID" value="CAI6354238.1"/>
    <property type="molecule type" value="Genomic_DNA"/>
</dbReference>
<dbReference type="InterPro" id="IPR012337">
    <property type="entry name" value="RNaseH-like_sf"/>
</dbReference>
<dbReference type="InterPro" id="IPR025398">
    <property type="entry name" value="DUF4371"/>
</dbReference>
<reference evidence="3 4" key="1">
    <citation type="submission" date="2023-01" db="EMBL/GenBank/DDBJ databases">
        <authorList>
            <person name="Whitehead M."/>
        </authorList>
    </citation>
    <scope>NUCLEOTIDE SEQUENCE [LARGE SCALE GENOMIC DNA]</scope>
</reference>
<name>A0AAV0WEY1_9HEMI</name>
<evidence type="ECO:0000259" key="2">
    <source>
        <dbReference type="Pfam" id="PF14291"/>
    </source>
</evidence>
<organism evidence="3 4">
    <name type="scientific">Macrosiphum euphorbiae</name>
    <name type="common">potato aphid</name>
    <dbReference type="NCBI Taxonomy" id="13131"/>
    <lineage>
        <taxon>Eukaryota</taxon>
        <taxon>Metazoa</taxon>
        <taxon>Ecdysozoa</taxon>
        <taxon>Arthropoda</taxon>
        <taxon>Hexapoda</taxon>
        <taxon>Insecta</taxon>
        <taxon>Pterygota</taxon>
        <taxon>Neoptera</taxon>
        <taxon>Paraneoptera</taxon>
        <taxon>Hemiptera</taxon>
        <taxon>Sternorrhyncha</taxon>
        <taxon>Aphidomorpha</taxon>
        <taxon>Aphidoidea</taxon>
        <taxon>Aphididae</taxon>
        <taxon>Macrosiphini</taxon>
        <taxon>Macrosiphum</taxon>
    </lineage>
</organism>
<evidence type="ECO:0000259" key="1">
    <source>
        <dbReference type="Pfam" id="PF05699"/>
    </source>
</evidence>
<comment type="caution">
    <text evidence="3">The sequence shown here is derived from an EMBL/GenBank/DDBJ whole genome shotgun (WGS) entry which is preliminary data.</text>
</comment>
<evidence type="ECO:0000313" key="3">
    <source>
        <dbReference type="EMBL" id="CAI6354238.1"/>
    </source>
</evidence>
<dbReference type="InterPro" id="IPR008906">
    <property type="entry name" value="HATC_C_dom"/>
</dbReference>
<dbReference type="Pfam" id="PF05699">
    <property type="entry name" value="Dimer_Tnp_hAT"/>
    <property type="match status" value="1"/>
</dbReference>
<dbReference type="InterPro" id="IPR052958">
    <property type="entry name" value="IFN-induced_PKR_regulator"/>
</dbReference>
<feature type="domain" description="HAT C-terminal dimerisation" evidence="1">
    <location>
        <begin position="416"/>
        <end position="475"/>
    </location>
</feature>
<sequence length="502" mass="57109">MGQNVMNQIIENVKNAGVYSVIMDETQDMKKHEQVSIVLRYCDTQLNVFESFIGFYRTDKMDGESLSNLLKNTLLTLGLKIENIRGQCYDGAASMRGSYSGVAKRIKDENKLALYVHCYAHVLNLCVVDVSGKVVPIRNMFGILNKIYTFIGASSKRHSIFERIQKESNLSNNTLKSLSDTRRGCRIEAIRSVINNFNSIVLTLENINETDSTHGPDANSISNNIQNFEFIFCLKLMKLVFELTNSLSQHFQKKNANFSTISILTAATIVELQSLRSDDSFDKIWTETEQLASKESISSPTIPRIRTIPSRLGGGETLISRNVASYFKTNIYFPVLDIVIHDIETKFAENNLKILIALQNCLSTRNHRDEDILEVCNTYNINFDDLKAELKLFGKMCSSTNIDEHFEAHLTLYLEKDLIGSFDNIYLLYKIFLSIPMSSASSERSFSSLRRLKTFTRNTIGQERLSSLAILHIEKTFEINFDTIIDQFDADSTERGRRLQLS</sequence>